<evidence type="ECO:0000313" key="3">
    <source>
        <dbReference type="Proteomes" id="UP000322822"/>
    </source>
</evidence>
<proteinExistence type="predicted"/>
<organism evidence="2 3">
    <name type="scientific">Cupriavidus pauculus</name>
    <dbReference type="NCBI Taxonomy" id="82633"/>
    <lineage>
        <taxon>Bacteria</taxon>
        <taxon>Pseudomonadati</taxon>
        <taxon>Pseudomonadota</taxon>
        <taxon>Betaproteobacteria</taxon>
        <taxon>Burkholderiales</taxon>
        <taxon>Burkholderiaceae</taxon>
        <taxon>Cupriavidus</taxon>
    </lineage>
</organism>
<reference evidence="2 3" key="1">
    <citation type="submission" date="2019-09" db="EMBL/GenBank/DDBJ databases">
        <title>FDA dAtabase for Regulatory Grade micrObial Sequences (FDA-ARGOS): Supporting development and validation of Infectious Disease Dx tests.</title>
        <authorList>
            <person name="Sciortino C."/>
            <person name="Tallon L."/>
            <person name="Sadzewicz L."/>
            <person name="Vavikolanu K."/>
            <person name="Mehta A."/>
            <person name="Aluvathingal J."/>
            <person name="Nadendla S."/>
            <person name="Nandy P."/>
            <person name="Geyer C."/>
            <person name="Yan Y."/>
            <person name="Sichtig H."/>
        </authorList>
    </citation>
    <scope>NUCLEOTIDE SEQUENCE [LARGE SCALE GENOMIC DNA]</scope>
    <source>
        <strain evidence="2 3">FDAARGOS_664</strain>
    </source>
</reference>
<dbReference type="PROSITE" id="PS51257">
    <property type="entry name" value="PROKAR_LIPOPROTEIN"/>
    <property type="match status" value="1"/>
</dbReference>
<accession>A0A5P2HA95</accession>
<evidence type="ECO:0000256" key="1">
    <source>
        <dbReference type="SAM" id="SignalP"/>
    </source>
</evidence>
<sequence>MKKLLLLAPVLLLAACATRVDYQASTVSNPQAVVQRILYEQPGKRRPELVQVTDRYMEYGRGVKTVPTPGTSTEADTTTTIRKGTRIYYRSIAETRIYQKSSLFVVEPRTSANRPLAQILVVDEESAKRMADALATLKSQAPEGD</sequence>
<feature type="chain" id="PRO_5025016440" description="Lipoprotein" evidence="1">
    <location>
        <begin position="20"/>
        <end position="145"/>
    </location>
</feature>
<name>A0A5P2HA95_9BURK</name>
<dbReference type="RefSeq" id="WP_150375081.1">
    <property type="nucleotide sequence ID" value="NZ_CP044067.1"/>
</dbReference>
<protein>
    <recommendedName>
        <fullName evidence="4">Lipoprotein</fullName>
    </recommendedName>
</protein>
<evidence type="ECO:0008006" key="4">
    <source>
        <dbReference type="Google" id="ProtNLM"/>
    </source>
</evidence>
<dbReference type="EMBL" id="CP044067">
    <property type="protein sequence ID" value="QET05021.1"/>
    <property type="molecule type" value="Genomic_DNA"/>
</dbReference>
<dbReference type="Proteomes" id="UP000322822">
    <property type="component" value="Chromosome 2"/>
</dbReference>
<keyword evidence="1" id="KW-0732">Signal</keyword>
<gene>
    <name evidence="2" type="ORF">FOB72_23475</name>
</gene>
<feature type="signal peptide" evidence="1">
    <location>
        <begin position="1"/>
        <end position="19"/>
    </location>
</feature>
<evidence type="ECO:0000313" key="2">
    <source>
        <dbReference type="EMBL" id="QET05021.1"/>
    </source>
</evidence>
<dbReference type="AlphaFoldDB" id="A0A5P2HA95"/>